<evidence type="ECO:0000259" key="2">
    <source>
        <dbReference type="Pfam" id="PF14420"/>
    </source>
</evidence>
<evidence type="ECO:0000313" key="4">
    <source>
        <dbReference type="EnsemblFungi" id="EJT68427"/>
    </source>
</evidence>
<dbReference type="Pfam" id="PF14420">
    <property type="entry name" value="Clr5"/>
    <property type="match status" value="1"/>
</dbReference>
<evidence type="ECO:0000256" key="1">
    <source>
        <dbReference type="SAM" id="MobiDB-lite"/>
    </source>
</evidence>
<dbReference type="STRING" id="644352.J3PKE6"/>
<dbReference type="InterPro" id="IPR025676">
    <property type="entry name" value="Clr5_dom"/>
</dbReference>
<dbReference type="PANTHER" id="PTHR38788">
    <property type="entry name" value="CLR5 DOMAIN-CONTAINING PROTEIN"/>
    <property type="match status" value="1"/>
</dbReference>
<dbReference type="AlphaFoldDB" id="J3PKE6"/>
<dbReference type="OrthoDB" id="5308957at2759"/>
<reference evidence="4" key="5">
    <citation type="submission" date="2018-04" db="UniProtKB">
        <authorList>
            <consortium name="EnsemblFungi"/>
        </authorList>
    </citation>
    <scope>IDENTIFICATION</scope>
    <source>
        <strain evidence="4">R3-111a-1</strain>
    </source>
</reference>
<dbReference type="PANTHER" id="PTHR38788:SF3">
    <property type="entry name" value="CLR5 DOMAIN-CONTAINING PROTEIN"/>
    <property type="match status" value="1"/>
</dbReference>
<organism evidence="3">
    <name type="scientific">Gaeumannomyces tritici (strain R3-111a-1)</name>
    <name type="common">Wheat and barley take-all root rot fungus</name>
    <name type="synonym">Gaeumannomyces graminis var. tritici</name>
    <dbReference type="NCBI Taxonomy" id="644352"/>
    <lineage>
        <taxon>Eukaryota</taxon>
        <taxon>Fungi</taxon>
        <taxon>Dikarya</taxon>
        <taxon>Ascomycota</taxon>
        <taxon>Pezizomycotina</taxon>
        <taxon>Sordariomycetes</taxon>
        <taxon>Sordariomycetidae</taxon>
        <taxon>Magnaporthales</taxon>
        <taxon>Magnaporthaceae</taxon>
        <taxon>Gaeumannomyces</taxon>
    </lineage>
</organism>
<reference evidence="3" key="2">
    <citation type="submission" date="2010-07" db="EMBL/GenBank/DDBJ databases">
        <authorList>
            <consortium name="The Broad Institute Genome Sequencing Platform"/>
            <consortium name="Broad Institute Genome Sequencing Center for Infectious Disease"/>
            <person name="Ma L.-J."/>
            <person name="Dead R."/>
            <person name="Young S."/>
            <person name="Zeng Q."/>
            <person name="Koehrsen M."/>
            <person name="Alvarado L."/>
            <person name="Berlin A."/>
            <person name="Chapman S.B."/>
            <person name="Chen Z."/>
            <person name="Freedman E."/>
            <person name="Gellesch M."/>
            <person name="Goldberg J."/>
            <person name="Griggs A."/>
            <person name="Gujja S."/>
            <person name="Heilman E.R."/>
            <person name="Heiman D."/>
            <person name="Hepburn T."/>
            <person name="Howarth C."/>
            <person name="Jen D."/>
            <person name="Larson L."/>
            <person name="Mehta T."/>
            <person name="Neiman D."/>
            <person name="Pearson M."/>
            <person name="Roberts A."/>
            <person name="Saif S."/>
            <person name="Shea T."/>
            <person name="Shenoy N."/>
            <person name="Sisk P."/>
            <person name="Stolte C."/>
            <person name="Sykes S."/>
            <person name="Walk T."/>
            <person name="White J."/>
            <person name="Yandava C."/>
            <person name="Haas B."/>
            <person name="Nusbaum C."/>
            <person name="Birren B."/>
        </authorList>
    </citation>
    <scope>NUCLEOTIDE SEQUENCE</scope>
    <source>
        <strain evidence="3">R3-111a-1</strain>
    </source>
</reference>
<dbReference type="HOGENOM" id="CLU_669104_0_0_1"/>
<dbReference type="GeneID" id="20354458"/>
<gene>
    <name evidence="4" type="primary">20354458</name>
    <name evidence="3" type="ORF">GGTG_14000</name>
</gene>
<evidence type="ECO:0000313" key="3">
    <source>
        <dbReference type="EMBL" id="EJT68427.1"/>
    </source>
</evidence>
<dbReference type="EnsemblFungi" id="EJT68427">
    <property type="protein sequence ID" value="EJT68427"/>
    <property type="gene ID" value="GGTG_14000"/>
</dbReference>
<keyword evidence="5" id="KW-1185">Reference proteome</keyword>
<accession>J3PKE6</accession>
<dbReference type="RefSeq" id="XP_009230189.1">
    <property type="nucleotide sequence ID" value="XM_009231925.1"/>
</dbReference>
<dbReference type="EMBL" id="GL385493">
    <property type="protein sequence ID" value="EJT68427.1"/>
    <property type="molecule type" value="Genomic_DNA"/>
</dbReference>
<protein>
    <recommendedName>
        <fullName evidence="2">Clr5 domain-containing protein</fullName>
    </recommendedName>
</protein>
<evidence type="ECO:0000313" key="5">
    <source>
        <dbReference type="Proteomes" id="UP000006039"/>
    </source>
</evidence>
<name>J3PKE6_GAET3</name>
<feature type="region of interest" description="Disordered" evidence="1">
    <location>
        <begin position="378"/>
        <end position="411"/>
    </location>
</feature>
<reference evidence="5" key="1">
    <citation type="submission" date="2010-07" db="EMBL/GenBank/DDBJ databases">
        <title>The genome sequence of Gaeumannomyces graminis var. tritici strain R3-111a-1.</title>
        <authorList>
            <consortium name="The Broad Institute Genome Sequencing Platform"/>
            <person name="Ma L.-J."/>
            <person name="Dead R."/>
            <person name="Young S."/>
            <person name="Zeng Q."/>
            <person name="Koehrsen M."/>
            <person name="Alvarado L."/>
            <person name="Berlin A."/>
            <person name="Chapman S.B."/>
            <person name="Chen Z."/>
            <person name="Freedman E."/>
            <person name="Gellesch M."/>
            <person name="Goldberg J."/>
            <person name="Griggs A."/>
            <person name="Gujja S."/>
            <person name="Heilman E.R."/>
            <person name="Heiman D."/>
            <person name="Hepburn T."/>
            <person name="Howarth C."/>
            <person name="Jen D."/>
            <person name="Larson L."/>
            <person name="Mehta T."/>
            <person name="Neiman D."/>
            <person name="Pearson M."/>
            <person name="Roberts A."/>
            <person name="Saif S."/>
            <person name="Shea T."/>
            <person name="Shenoy N."/>
            <person name="Sisk P."/>
            <person name="Stolte C."/>
            <person name="Sykes S."/>
            <person name="Walk T."/>
            <person name="White J."/>
            <person name="Yandava C."/>
            <person name="Haas B."/>
            <person name="Nusbaum C."/>
            <person name="Birren B."/>
        </authorList>
    </citation>
    <scope>NUCLEOTIDE SEQUENCE [LARGE SCALE GENOMIC DNA]</scope>
    <source>
        <strain evidence="5">R3-111a-1</strain>
    </source>
</reference>
<sequence length="411" mass="46300">MTSIPRTNGPVVVRSEGPTAAGWELHRSTITELYVGQGKTLKELMHIMQTEHNFTASAKMFNNRFKWWGISKNMRAKNAVAILTLQSRREMAGRQRSEYLVNGQALSADRLQKYWKRATPSRVAKARAQLRQAAGLPDAVVVRTPSPSPSPPPLSPMSAQGQPKQASSDRRKGSQRRRQLQRQRSASPLTQHRLSPPDELLLPEECLHSIRKFYAGYFEARPQGSGTRSMGLSSFLALKERLVRFDSQYQALAYIFVEPPGDVMFRLLNVFYIEMRDQMREHDHFLLPMCLHSVYFLASDPRGAPFSRQLLAYIREGSDIYLGPSHPLTTVWAKLAATCAAAEGRLPGRGFFYALGAYINDRLREELGVYNILLRGRHPVPDRPPRRPQGRRAGQRTPAVRPTAGRDAAAS</sequence>
<proteinExistence type="predicted"/>
<reference evidence="3" key="3">
    <citation type="submission" date="2010-09" db="EMBL/GenBank/DDBJ databases">
        <title>Annotation of Gaeumannomyces graminis var. tritici R3-111a-1.</title>
        <authorList>
            <consortium name="The Broad Institute Genome Sequencing Platform"/>
            <person name="Ma L.-J."/>
            <person name="Dead R."/>
            <person name="Young S.K."/>
            <person name="Zeng Q."/>
            <person name="Gargeya S."/>
            <person name="Fitzgerald M."/>
            <person name="Haas B."/>
            <person name="Abouelleil A."/>
            <person name="Alvarado L."/>
            <person name="Arachchi H.M."/>
            <person name="Berlin A."/>
            <person name="Brown A."/>
            <person name="Chapman S.B."/>
            <person name="Chen Z."/>
            <person name="Dunbar C."/>
            <person name="Freedman E."/>
            <person name="Gearin G."/>
            <person name="Gellesch M."/>
            <person name="Goldberg J."/>
            <person name="Griggs A."/>
            <person name="Gujja S."/>
            <person name="Heiman D."/>
            <person name="Howarth C."/>
            <person name="Larson L."/>
            <person name="Lui A."/>
            <person name="MacDonald P.J.P."/>
            <person name="Mehta T."/>
            <person name="Montmayeur A."/>
            <person name="Murphy C."/>
            <person name="Neiman D."/>
            <person name="Pearson M."/>
            <person name="Priest M."/>
            <person name="Roberts A."/>
            <person name="Saif S."/>
            <person name="Shea T."/>
            <person name="Shenoy N."/>
            <person name="Sisk P."/>
            <person name="Stolte C."/>
            <person name="Sykes S."/>
            <person name="Yandava C."/>
            <person name="Wortman J."/>
            <person name="Nusbaum C."/>
            <person name="Birren B."/>
        </authorList>
    </citation>
    <scope>NUCLEOTIDE SEQUENCE</scope>
    <source>
        <strain evidence="3">R3-111a-1</strain>
    </source>
</reference>
<dbReference type="Proteomes" id="UP000006039">
    <property type="component" value="Unassembled WGS sequence"/>
</dbReference>
<feature type="compositionally biased region" description="Pro residues" evidence="1">
    <location>
        <begin position="146"/>
        <end position="155"/>
    </location>
</feature>
<dbReference type="VEuPathDB" id="FungiDB:GGTG_14000"/>
<reference evidence="4" key="4">
    <citation type="journal article" date="2015" name="G3 (Bethesda)">
        <title>Genome sequences of three phytopathogenic species of the Magnaporthaceae family of fungi.</title>
        <authorList>
            <person name="Okagaki L.H."/>
            <person name="Nunes C.C."/>
            <person name="Sailsbery J."/>
            <person name="Clay B."/>
            <person name="Brown D."/>
            <person name="John T."/>
            <person name="Oh Y."/>
            <person name="Young N."/>
            <person name="Fitzgerald M."/>
            <person name="Haas B.J."/>
            <person name="Zeng Q."/>
            <person name="Young S."/>
            <person name="Adiconis X."/>
            <person name="Fan L."/>
            <person name="Levin J.Z."/>
            <person name="Mitchell T.K."/>
            <person name="Okubara P.A."/>
            <person name="Farman M.L."/>
            <person name="Kohn L.M."/>
            <person name="Birren B."/>
            <person name="Ma L.-J."/>
            <person name="Dean R.A."/>
        </authorList>
    </citation>
    <scope>NUCLEOTIDE SEQUENCE</scope>
    <source>
        <strain evidence="4">R3-111a-1</strain>
    </source>
</reference>
<feature type="domain" description="Clr5" evidence="2">
    <location>
        <begin position="21"/>
        <end position="72"/>
    </location>
</feature>
<feature type="region of interest" description="Disordered" evidence="1">
    <location>
        <begin position="135"/>
        <end position="196"/>
    </location>
</feature>